<gene>
    <name evidence="1" type="ORF">ABZV61_30490</name>
</gene>
<name>A0ABV2UGN6_9ACTN</name>
<organism evidence="1 2">
    <name type="scientific">Streptomyces sp. 900116325</name>
    <dbReference type="NCBI Taxonomy" id="3154295"/>
    <lineage>
        <taxon>Bacteria</taxon>
        <taxon>Bacillati</taxon>
        <taxon>Actinomycetota</taxon>
        <taxon>Actinomycetes</taxon>
        <taxon>Kitasatosporales</taxon>
        <taxon>Streptomycetaceae</taxon>
        <taxon>Streptomyces</taxon>
    </lineage>
</organism>
<dbReference type="Proteomes" id="UP001550044">
    <property type="component" value="Unassembled WGS sequence"/>
</dbReference>
<keyword evidence="2" id="KW-1185">Reference proteome</keyword>
<reference evidence="1 2" key="1">
    <citation type="submission" date="2024-06" db="EMBL/GenBank/DDBJ databases">
        <title>The Natural Products Discovery Center: Release of the First 8490 Sequenced Strains for Exploring Actinobacteria Biosynthetic Diversity.</title>
        <authorList>
            <person name="Kalkreuter E."/>
            <person name="Kautsar S.A."/>
            <person name="Yang D."/>
            <person name="Bader C.D."/>
            <person name="Teijaro C.N."/>
            <person name="Fluegel L."/>
            <person name="Davis C.M."/>
            <person name="Simpson J.R."/>
            <person name="Lauterbach L."/>
            <person name="Steele A.D."/>
            <person name="Gui C."/>
            <person name="Meng S."/>
            <person name="Li G."/>
            <person name="Viehrig K."/>
            <person name="Ye F."/>
            <person name="Su P."/>
            <person name="Kiefer A.F."/>
            <person name="Nichols A."/>
            <person name="Cepeda A.J."/>
            <person name="Yan W."/>
            <person name="Fan B."/>
            <person name="Jiang Y."/>
            <person name="Adhikari A."/>
            <person name="Zheng C.-J."/>
            <person name="Schuster L."/>
            <person name="Cowan T.M."/>
            <person name="Smanski M.J."/>
            <person name="Chevrette M.G."/>
            <person name="De Carvalho L.P.S."/>
            <person name="Shen B."/>
        </authorList>
    </citation>
    <scope>NUCLEOTIDE SEQUENCE [LARGE SCALE GENOMIC DNA]</scope>
    <source>
        <strain evidence="1 2">NPDC005137</strain>
    </source>
</reference>
<dbReference type="RefSeq" id="WP_356711798.1">
    <property type="nucleotide sequence ID" value="NZ_JBEXIP010000032.1"/>
</dbReference>
<dbReference type="EMBL" id="JBEXIP010000032">
    <property type="protein sequence ID" value="MET8437018.1"/>
    <property type="molecule type" value="Genomic_DNA"/>
</dbReference>
<accession>A0ABV2UGN6</accession>
<protein>
    <submittedName>
        <fullName evidence="1">Uncharacterized protein</fullName>
    </submittedName>
</protein>
<sequence>MITATQGVKLTSQCASCGGELARDVGQFIDRGRLWWGVEGQCQACPNAWCEMDTGPAPEEIRQALLTEHGAARLRLANKEASLVPVLRALREMHHLSLSEARLVAADLKAAGLVGTSVEIVYLAEGLRNRSVTVTIASSST</sequence>
<evidence type="ECO:0000313" key="2">
    <source>
        <dbReference type="Proteomes" id="UP001550044"/>
    </source>
</evidence>
<comment type="caution">
    <text evidence="1">The sequence shown here is derived from an EMBL/GenBank/DDBJ whole genome shotgun (WGS) entry which is preliminary data.</text>
</comment>
<proteinExistence type="predicted"/>
<evidence type="ECO:0000313" key="1">
    <source>
        <dbReference type="EMBL" id="MET8437018.1"/>
    </source>
</evidence>